<evidence type="ECO:0000256" key="1">
    <source>
        <dbReference type="SAM" id="Phobius"/>
    </source>
</evidence>
<feature type="transmembrane region" description="Helical" evidence="1">
    <location>
        <begin position="6"/>
        <end position="27"/>
    </location>
</feature>
<dbReference type="AlphaFoldDB" id="A0A376MGX0"/>
<keyword evidence="1" id="KW-1133">Transmembrane helix</keyword>
<name>A0A376MGX0_ECOLX</name>
<keyword evidence="1" id="KW-0812">Transmembrane</keyword>
<sequence length="29" mass="3180">MGWMEGLRGVGVMSLAVFTMWVLFSLCTG</sequence>
<dbReference type="EMBL" id="UGAW01000001">
    <property type="protein sequence ID" value="STG49731.1"/>
    <property type="molecule type" value="Genomic_DNA"/>
</dbReference>
<gene>
    <name evidence="2" type="primary">yqcE_1</name>
    <name evidence="2" type="ORF">NCTC11112_00112</name>
</gene>
<organism evidence="2 3">
    <name type="scientific">Escherichia coli</name>
    <dbReference type="NCBI Taxonomy" id="562"/>
    <lineage>
        <taxon>Bacteria</taxon>
        <taxon>Pseudomonadati</taxon>
        <taxon>Pseudomonadota</taxon>
        <taxon>Gammaproteobacteria</taxon>
        <taxon>Enterobacterales</taxon>
        <taxon>Enterobacteriaceae</taxon>
        <taxon>Escherichia</taxon>
    </lineage>
</organism>
<protein>
    <submittedName>
        <fullName evidence="2">Major facilitator superfamily protein</fullName>
    </submittedName>
</protein>
<evidence type="ECO:0000313" key="3">
    <source>
        <dbReference type="Proteomes" id="UP000254817"/>
    </source>
</evidence>
<keyword evidence="1" id="KW-0472">Membrane</keyword>
<accession>A0A376MGX0</accession>
<proteinExistence type="predicted"/>
<evidence type="ECO:0000313" key="2">
    <source>
        <dbReference type="EMBL" id="STG49731.1"/>
    </source>
</evidence>
<reference evidence="2 3" key="1">
    <citation type="submission" date="2018-06" db="EMBL/GenBank/DDBJ databases">
        <authorList>
            <consortium name="Pathogen Informatics"/>
            <person name="Doyle S."/>
        </authorList>
    </citation>
    <scope>NUCLEOTIDE SEQUENCE [LARGE SCALE GENOMIC DNA]</scope>
    <source>
        <strain evidence="2 3">NCTC11112</strain>
    </source>
</reference>
<dbReference type="Proteomes" id="UP000254817">
    <property type="component" value="Unassembled WGS sequence"/>
</dbReference>